<dbReference type="SMART" id="SM00232">
    <property type="entry name" value="JAB_MPN"/>
    <property type="match status" value="1"/>
</dbReference>
<dbReference type="PANTHER" id="PTHR34858">
    <property type="entry name" value="CYSO-CYSTEINE PEPTIDASE"/>
    <property type="match status" value="1"/>
</dbReference>
<sequence>MKISREIYQGIAEHSISELPNEACGYIAGKGDTAEKQYRLTNADASCEHFSFIPEEQFATLKDARKHGLALIAVYHSHPSTPARMSDEDIRLANDTEMRYLIYSVKEKSLKCFRIDDNKNVTEEELIILEM</sequence>
<dbReference type="Pfam" id="PF14464">
    <property type="entry name" value="Prok-JAB"/>
    <property type="match status" value="1"/>
</dbReference>
<feature type="domain" description="MPN" evidence="6">
    <location>
        <begin position="1"/>
        <end position="131"/>
    </location>
</feature>
<keyword evidence="3" id="KW-0378">Hydrolase</keyword>
<keyword evidence="1" id="KW-0645">Protease</keyword>
<evidence type="ECO:0000313" key="7">
    <source>
        <dbReference type="EMBL" id="MEM5947420.1"/>
    </source>
</evidence>
<dbReference type="PROSITE" id="PS50249">
    <property type="entry name" value="MPN"/>
    <property type="match status" value="1"/>
</dbReference>
<dbReference type="InterPro" id="IPR037518">
    <property type="entry name" value="MPN"/>
</dbReference>
<dbReference type="RefSeq" id="WP_420068869.1">
    <property type="nucleotide sequence ID" value="NZ_JBCHKQ010000001.1"/>
</dbReference>
<dbReference type="CDD" id="cd08070">
    <property type="entry name" value="MPN_like"/>
    <property type="match status" value="1"/>
</dbReference>
<evidence type="ECO:0000256" key="2">
    <source>
        <dbReference type="ARBA" id="ARBA00022723"/>
    </source>
</evidence>
<keyword evidence="5" id="KW-0482">Metalloprotease</keyword>
<gene>
    <name evidence="7" type="ORF">WKV44_02575</name>
</gene>
<evidence type="ECO:0000256" key="3">
    <source>
        <dbReference type="ARBA" id="ARBA00022801"/>
    </source>
</evidence>
<comment type="caution">
    <text evidence="7">The sequence shown here is derived from an EMBL/GenBank/DDBJ whole genome shotgun (WGS) entry which is preliminary data.</text>
</comment>
<dbReference type="InterPro" id="IPR051929">
    <property type="entry name" value="VirAsm_ModProt"/>
</dbReference>
<organism evidence="7 8">
    <name type="scientific">Rarispira pelagica</name>
    <dbReference type="NCBI Taxonomy" id="3141764"/>
    <lineage>
        <taxon>Bacteria</taxon>
        <taxon>Pseudomonadati</taxon>
        <taxon>Spirochaetota</taxon>
        <taxon>Spirochaetia</taxon>
        <taxon>Winmispirales</taxon>
        <taxon>Winmispiraceae</taxon>
        <taxon>Rarispira</taxon>
    </lineage>
</organism>
<protein>
    <submittedName>
        <fullName evidence="7">M67 family metallopeptidase</fullName>
    </submittedName>
</protein>
<dbReference type="EMBL" id="JBCHKQ010000001">
    <property type="protein sequence ID" value="MEM5947420.1"/>
    <property type="molecule type" value="Genomic_DNA"/>
</dbReference>
<dbReference type="InterPro" id="IPR028090">
    <property type="entry name" value="JAB_dom_prok"/>
</dbReference>
<dbReference type="PANTHER" id="PTHR34858:SF1">
    <property type="entry name" value="CYSO-CYSTEINE PEPTIDASE"/>
    <property type="match status" value="1"/>
</dbReference>
<dbReference type="InterPro" id="IPR000555">
    <property type="entry name" value="JAMM/MPN+_dom"/>
</dbReference>
<evidence type="ECO:0000256" key="5">
    <source>
        <dbReference type="ARBA" id="ARBA00023049"/>
    </source>
</evidence>
<evidence type="ECO:0000313" key="8">
    <source>
        <dbReference type="Proteomes" id="UP001466331"/>
    </source>
</evidence>
<name>A0ABU9U9S2_9SPIR</name>
<accession>A0ABU9U9S2</accession>
<reference evidence="7 8" key="1">
    <citation type="submission" date="2024-03" db="EMBL/GenBank/DDBJ databases">
        <title>Ignisphaera cupida sp. nov., a hyperthermophilic hydrolytic archaeon from a hot spring of Kamchatka, and proposal of Ignisphaeraceae fam. nov.</title>
        <authorList>
            <person name="Podosokorskaya O.A."/>
            <person name="Elcheninov A.G."/>
            <person name="Maltseva A.I."/>
            <person name="Zayulina K.S."/>
            <person name="Novikov A."/>
            <person name="Merkel A.Y."/>
        </authorList>
    </citation>
    <scope>NUCLEOTIDE SEQUENCE [LARGE SCALE GENOMIC DNA]</scope>
    <source>
        <strain evidence="7 8">38H-sp</strain>
    </source>
</reference>
<dbReference type="Gene3D" id="3.40.140.10">
    <property type="entry name" value="Cytidine Deaminase, domain 2"/>
    <property type="match status" value="1"/>
</dbReference>
<keyword evidence="8" id="KW-1185">Reference proteome</keyword>
<dbReference type="Proteomes" id="UP001466331">
    <property type="component" value="Unassembled WGS sequence"/>
</dbReference>
<keyword evidence="4" id="KW-0862">Zinc</keyword>
<proteinExistence type="predicted"/>
<dbReference type="SUPFAM" id="SSF102712">
    <property type="entry name" value="JAB1/MPN domain"/>
    <property type="match status" value="1"/>
</dbReference>
<evidence type="ECO:0000256" key="1">
    <source>
        <dbReference type="ARBA" id="ARBA00022670"/>
    </source>
</evidence>
<evidence type="ECO:0000259" key="6">
    <source>
        <dbReference type="PROSITE" id="PS50249"/>
    </source>
</evidence>
<keyword evidence="2" id="KW-0479">Metal-binding</keyword>
<evidence type="ECO:0000256" key="4">
    <source>
        <dbReference type="ARBA" id="ARBA00022833"/>
    </source>
</evidence>